<feature type="non-terminal residue" evidence="2">
    <location>
        <position position="250"/>
    </location>
</feature>
<dbReference type="PANTHER" id="PTHR33619:SF3">
    <property type="entry name" value="POLYSACCHARIDE EXPORT PROTEIN GFCE-RELATED"/>
    <property type="match status" value="1"/>
</dbReference>
<accession>X1NN20</accession>
<feature type="domain" description="SLBB" evidence="1">
    <location>
        <begin position="139"/>
        <end position="218"/>
    </location>
</feature>
<reference evidence="2" key="1">
    <citation type="journal article" date="2014" name="Front. Microbiol.">
        <title>High frequency of phylogenetically diverse reductive dehalogenase-homologous genes in deep subseafloor sedimentary metagenomes.</title>
        <authorList>
            <person name="Kawai M."/>
            <person name="Futagami T."/>
            <person name="Toyoda A."/>
            <person name="Takaki Y."/>
            <person name="Nishi S."/>
            <person name="Hori S."/>
            <person name="Arai W."/>
            <person name="Tsubouchi T."/>
            <person name="Morono Y."/>
            <person name="Uchiyama I."/>
            <person name="Ito T."/>
            <person name="Fujiyama A."/>
            <person name="Inagaki F."/>
            <person name="Takami H."/>
        </authorList>
    </citation>
    <scope>NUCLEOTIDE SEQUENCE</scope>
    <source>
        <strain evidence="2">Expedition CK06-06</strain>
    </source>
</reference>
<dbReference type="GO" id="GO:0015159">
    <property type="term" value="F:polysaccharide transmembrane transporter activity"/>
    <property type="evidence" value="ECO:0007669"/>
    <property type="project" value="InterPro"/>
</dbReference>
<name>X1NN20_9ZZZZ</name>
<gene>
    <name evidence="2" type="ORF">S06H3_28885</name>
</gene>
<dbReference type="Gene3D" id="3.10.560.10">
    <property type="entry name" value="Outer membrane lipoprotein wza domain like"/>
    <property type="match status" value="1"/>
</dbReference>
<dbReference type="PANTHER" id="PTHR33619">
    <property type="entry name" value="POLYSACCHARIDE EXPORT PROTEIN GFCE-RELATED"/>
    <property type="match status" value="1"/>
</dbReference>
<proteinExistence type="predicted"/>
<comment type="caution">
    <text evidence="2">The sequence shown here is derived from an EMBL/GenBank/DDBJ whole genome shotgun (WGS) entry which is preliminary data.</text>
</comment>
<dbReference type="AlphaFoldDB" id="X1NN20"/>
<evidence type="ECO:0000313" key="2">
    <source>
        <dbReference type="EMBL" id="GAI31611.1"/>
    </source>
</evidence>
<dbReference type="Pfam" id="PF22461">
    <property type="entry name" value="SLBB_2"/>
    <property type="match status" value="1"/>
</dbReference>
<evidence type="ECO:0000259" key="1">
    <source>
        <dbReference type="Pfam" id="PF22461"/>
    </source>
</evidence>
<dbReference type="EMBL" id="BARV01016891">
    <property type="protein sequence ID" value="GAI31611.1"/>
    <property type="molecule type" value="Genomic_DNA"/>
</dbReference>
<protein>
    <recommendedName>
        <fullName evidence="1">SLBB domain-containing protein</fullName>
    </recommendedName>
</protein>
<organism evidence="2">
    <name type="scientific">marine sediment metagenome</name>
    <dbReference type="NCBI Taxonomy" id="412755"/>
    <lineage>
        <taxon>unclassified sequences</taxon>
        <taxon>metagenomes</taxon>
        <taxon>ecological metagenomes</taxon>
    </lineage>
</organism>
<dbReference type="InterPro" id="IPR054765">
    <property type="entry name" value="SLBB_dom"/>
</dbReference>
<dbReference type="InterPro" id="IPR049712">
    <property type="entry name" value="Poly_export"/>
</dbReference>
<sequence>MNEPLDSKEPGRIKWVFQNGKWVPVSVPIGSPKPTEEKEQAGHVEWIFRNGKWVPVQVGTPRLPEPIGPVRPVIKIEPGERPAGPFEEPAPTVLEREPAAGTRLIKIPAKKLLEGVPRYNIVIKPGDSIHVPVDIVGEFCIMGNVNRTGFIPITGRPMTLKMAIAAAGGLGPLAWPKRVEVVRRIGRKKEEIVMVDFDKIASGELPDFFIKPNDFINVGTHATSRWRAILRNAFRATYGFGFVYDRNFAD</sequence>